<dbReference type="InterPro" id="IPR026749">
    <property type="entry name" value="Tmem135"/>
</dbReference>
<organism evidence="2 3">
    <name type="scientific">Stylonychia lemnae</name>
    <name type="common">Ciliate</name>
    <dbReference type="NCBI Taxonomy" id="5949"/>
    <lineage>
        <taxon>Eukaryota</taxon>
        <taxon>Sar</taxon>
        <taxon>Alveolata</taxon>
        <taxon>Ciliophora</taxon>
        <taxon>Intramacronucleata</taxon>
        <taxon>Spirotrichea</taxon>
        <taxon>Stichotrichia</taxon>
        <taxon>Sporadotrichida</taxon>
        <taxon>Oxytrichidae</taxon>
        <taxon>Stylonychinae</taxon>
        <taxon>Stylonychia</taxon>
    </lineage>
</organism>
<feature type="region of interest" description="Disordered" evidence="1">
    <location>
        <begin position="1"/>
        <end position="40"/>
    </location>
</feature>
<evidence type="ECO:0000313" key="3">
    <source>
        <dbReference type="Proteomes" id="UP000039865"/>
    </source>
</evidence>
<dbReference type="PANTHER" id="PTHR12459">
    <property type="entry name" value="TRANSMEMBRANE PROTEIN 135-RELATED"/>
    <property type="match status" value="1"/>
</dbReference>
<dbReference type="OrthoDB" id="287904at2759"/>
<dbReference type="Proteomes" id="UP000039865">
    <property type="component" value="Unassembled WGS sequence"/>
</dbReference>
<protein>
    <recommendedName>
        <fullName evidence="4">Transmembrane protein 135 N-terminal domain-containing protein</fullName>
    </recommendedName>
</protein>
<evidence type="ECO:0000256" key="1">
    <source>
        <dbReference type="SAM" id="MobiDB-lite"/>
    </source>
</evidence>
<dbReference type="EMBL" id="CCKQ01002986">
    <property type="protein sequence ID" value="CDW74092.1"/>
    <property type="molecule type" value="Genomic_DNA"/>
</dbReference>
<dbReference type="OMA" id="CIMRRIT"/>
<name>A0A077ZXY0_STYLE</name>
<proteinExistence type="predicted"/>
<accession>A0A077ZXY0</accession>
<reference evidence="2 3" key="1">
    <citation type="submission" date="2014-06" db="EMBL/GenBank/DDBJ databases">
        <authorList>
            <person name="Swart Estienne"/>
        </authorList>
    </citation>
    <scope>NUCLEOTIDE SEQUENCE [LARGE SCALE GENOMIC DNA]</scope>
    <source>
        <strain evidence="2 3">130c</strain>
    </source>
</reference>
<gene>
    <name evidence="2" type="primary">Contig18205.g19346</name>
    <name evidence="2" type="ORF">STYLEM_3085</name>
</gene>
<feature type="compositionally biased region" description="Basic and acidic residues" evidence="1">
    <location>
        <begin position="15"/>
        <end position="40"/>
    </location>
</feature>
<evidence type="ECO:0008006" key="4">
    <source>
        <dbReference type="Google" id="ProtNLM"/>
    </source>
</evidence>
<dbReference type="InParanoid" id="A0A077ZXY0"/>
<keyword evidence="3" id="KW-1185">Reference proteome</keyword>
<sequence>MKRELEQPNNGKTQSNKDKSANEDKNIADNHQSYEEEKVDQLDQSGEIKKMKQQSILEKLNLPACMLTRTHLCKHKFGCYENTLRGWYRSFAMAFLVKSLFTHLPKIVKPVKLIKKILSIKGNTDAIKFALFASCMCAIYKAALCIMRRITGDDKINAGVAGFLSAFAILLDAKSRRLFLSLDVFVNMLEKRGIIKKINGFEVWAWAVMGCFNKYCMSYEPECLNNGFRKFYLKASAMTQNDIIMCDTWAKSLIKQKQGGQ</sequence>
<dbReference type="PANTHER" id="PTHR12459:SF15">
    <property type="entry name" value="TRANSMEMBRANE PROTEIN 135"/>
    <property type="match status" value="1"/>
</dbReference>
<dbReference type="AlphaFoldDB" id="A0A077ZXY0"/>
<evidence type="ECO:0000313" key="2">
    <source>
        <dbReference type="EMBL" id="CDW74092.1"/>
    </source>
</evidence>